<dbReference type="InterPro" id="IPR011663">
    <property type="entry name" value="UTRA"/>
</dbReference>
<evidence type="ECO:0000313" key="3">
    <source>
        <dbReference type="Proteomes" id="UP000242444"/>
    </source>
</evidence>
<dbReference type="SUPFAM" id="SSF64288">
    <property type="entry name" value="Chorismate lyase-like"/>
    <property type="match status" value="1"/>
</dbReference>
<dbReference type="Gene3D" id="3.40.1410.10">
    <property type="entry name" value="Chorismate lyase-like"/>
    <property type="match status" value="1"/>
</dbReference>
<keyword evidence="3" id="KW-1185">Reference proteome</keyword>
<evidence type="ECO:0000313" key="2">
    <source>
        <dbReference type="EMBL" id="OZM70704.1"/>
    </source>
</evidence>
<gene>
    <name evidence="2" type="ORF">CFN78_23825</name>
</gene>
<dbReference type="RefSeq" id="WP_094865125.1">
    <property type="nucleotide sequence ID" value="NZ_NKYE01000018.1"/>
</dbReference>
<dbReference type="OrthoDB" id="3620754at2"/>
<dbReference type="GO" id="GO:0045892">
    <property type="term" value="P:negative regulation of DNA-templated transcription"/>
    <property type="evidence" value="ECO:0007669"/>
    <property type="project" value="TreeGrafter"/>
</dbReference>
<dbReference type="PANTHER" id="PTHR44846">
    <property type="entry name" value="MANNOSYL-D-GLYCERATE TRANSPORT/METABOLISM SYSTEM REPRESSOR MNGR-RELATED"/>
    <property type="match status" value="1"/>
</dbReference>
<dbReference type="Proteomes" id="UP000242444">
    <property type="component" value="Unassembled WGS sequence"/>
</dbReference>
<dbReference type="InterPro" id="IPR028978">
    <property type="entry name" value="Chorismate_lyase_/UTRA_dom_sf"/>
</dbReference>
<protein>
    <submittedName>
        <fullName evidence="2">UbiC family transcriptional regulator</fullName>
    </submittedName>
</protein>
<accession>A0A263CX29</accession>
<reference evidence="2 3" key="1">
    <citation type="submission" date="2017-07" db="EMBL/GenBank/DDBJ databases">
        <title>Amycolatopsis antarcticus sp. nov., isolated from the surface of an Antarcticus brown macroalga.</title>
        <authorList>
            <person name="Wang J."/>
            <person name="Leiva S."/>
            <person name="Huang J."/>
            <person name="Huang Y."/>
        </authorList>
    </citation>
    <scope>NUCLEOTIDE SEQUENCE [LARGE SCALE GENOMIC DNA]</scope>
    <source>
        <strain evidence="2 3">AU-G6</strain>
    </source>
</reference>
<dbReference type="Pfam" id="PF07702">
    <property type="entry name" value="UTRA"/>
    <property type="match status" value="1"/>
</dbReference>
<evidence type="ECO:0000259" key="1">
    <source>
        <dbReference type="SMART" id="SM00866"/>
    </source>
</evidence>
<sequence>MTSPGPWTSVSMPYVSGQPGDAWGAEAAEQGGTGTQKLLSVDEMAASATVADMLGLNVGEAVVVRRRLMLFNGHPVERVDSYYPANIARGTRLAEPRRIPGGAVALLAGLGHPPRRVREDVSARLATPDERAVLELDDPSCVLLLARALVTENDLPVEVSVMTMVADGRRLRYELTP</sequence>
<organism evidence="2 3">
    <name type="scientific">Amycolatopsis antarctica</name>
    <dbReference type="NCBI Taxonomy" id="1854586"/>
    <lineage>
        <taxon>Bacteria</taxon>
        <taxon>Bacillati</taxon>
        <taxon>Actinomycetota</taxon>
        <taxon>Actinomycetes</taxon>
        <taxon>Pseudonocardiales</taxon>
        <taxon>Pseudonocardiaceae</taxon>
        <taxon>Amycolatopsis</taxon>
    </lineage>
</organism>
<dbReference type="InParanoid" id="A0A263CX29"/>
<dbReference type="GO" id="GO:0003677">
    <property type="term" value="F:DNA binding"/>
    <property type="evidence" value="ECO:0007669"/>
    <property type="project" value="InterPro"/>
</dbReference>
<dbReference type="InterPro" id="IPR050679">
    <property type="entry name" value="Bact_HTH_transcr_reg"/>
</dbReference>
<feature type="domain" description="UbiC transcription regulator-associated" evidence="1">
    <location>
        <begin position="29"/>
        <end position="170"/>
    </location>
</feature>
<comment type="caution">
    <text evidence="2">The sequence shown here is derived from an EMBL/GenBank/DDBJ whole genome shotgun (WGS) entry which is preliminary data.</text>
</comment>
<dbReference type="EMBL" id="NKYE01000018">
    <property type="protein sequence ID" value="OZM70704.1"/>
    <property type="molecule type" value="Genomic_DNA"/>
</dbReference>
<dbReference type="SMART" id="SM00866">
    <property type="entry name" value="UTRA"/>
    <property type="match status" value="1"/>
</dbReference>
<name>A0A263CX29_9PSEU</name>
<dbReference type="AlphaFoldDB" id="A0A263CX29"/>
<proteinExistence type="predicted"/>
<dbReference type="PANTHER" id="PTHR44846:SF17">
    <property type="entry name" value="GNTR-FAMILY TRANSCRIPTIONAL REGULATOR"/>
    <property type="match status" value="1"/>
</dbReference>